<feature type="chain" id="PRO_5046914204" description="Beta-lactamase-inhibitor-like, PepSY-like" evidence="2">
    <location>
        <begin position="20"/>
        <end position="120"/>
    </location>
</feature>
<dbReference type="SUPFAM" id="SSF160574">
    <property type="entry name" value="BT0923-like"/>
    <property type="match status" value="1"/>
</dbReference>
<feature type="signal peptide" evidence="2">
    <location>
        <begin position="1"/>
        <end position="19"/>
    </location>
</feature>
<feature type="compositionally biased region" description="Low complexity" evidence="1">
    <location>
        <begin position="29"/>
        <end position="50"/>
    </location>
</feature>
<feature type="region of interest" description="Disordered" evidence="1">
    <location>
        <begin position="17"/>
        <end position="50"/>
    </location>
</feature>
<evidence type="ECO:0000256" key="2">
    <source>
        <dbReference type="SAM" id="SignalP"/>
    </source>
</evidence>
<comment type="caution">
    <text evidence="3">The sequence shown here is derived from an EMBL/GenBank/DDBJ whole genome shotgun (WGS) entry which is preliminary data.</text>
</comment>
<organism evidence="3 4">
    <name type="scientific">Flavobacterium plantiphilum</name>
    <dbReference type="NCBI Taxonomy" id="3163297"/>
    <lineage>
        <taxon>Bacteria</taxon>
        <taxon>Pseudomonadati</taxon>
        <taxon>Bacteroidota</taxon>
        <taxon>Flavobacteriia</taxon>
        <taxon>Flavobacteriales</taxon>
        <taxon>Flavobacteriaceae</taxon>
        <taxon>Flavobacterium</taxon>
    </lineage>
</organism>
<dbReference type="RefSeq" id="WP_408079910.1">
    <property type="nucleotide sequence ID" value="NZ_JBELQA010000002.1"/>
</dbReference>
<sequence>MKKLILSAAIVLGSLTTMSAQDQAPAEDQNAAPTEQTAPATDQATPAEEATVAQEVNAYNEIKTEEVPAAVTEALKKAYPDAVLNKASVNDKKEYELQVKVGDKEGLLYADETGKWIEKN</sequence>
<proteinExistence type="predicted"/>
<protein>
    <recommendedName>
        <fullName evidence="5">Beta-lactamase-inhibitor-like, PepSY-like</fullName>
    </recommendedName>
</protein>
<gene>
    <name evidence="3" type="ORF">ABS764_03200</name>
</gene>
<reference evidence="3 4" key="1">
    <citation type="submission" date="2024-06" db="EMBL/GenBank/DDBJ databases">
        <authorList>
            <person name="Kaempfer P."/>
            <person name="Viver T."/>
        </authorList>
    </citation>
    <scope>NUCLEOTIDE SEQUENCE [LARGE SCALE GENOMIC DNA]</scope>
    <source>
        <strain evidence="3 4">ST-87</strain>
    </source>
</reference>
<dbReference type="Proteomes" id="UP001629260">
    <property type="component" value="Unassembled WGS sequence"/>
</dbReference>
<evidence type="ECO:0000313" key="3">
    <source>
        <dbReference type="EMBL" id="MFL9829848.1"/>
    </source>
</evidence>
<dbReference type="EMBL" id="JBELQA010000002">
    <property type="protein sequence ID" value="MFL9829848.1"/>
    <property type="molecule type" value="Genomic_DNA"/>
</dbReference>
<accession>A0ABW8XRL5</accession>
<evidence type="ECO:0000256" key="1">
    <source>
        <dbReference type="SAM" id="MobiDB-lite"/>
    </source>
</evidence>
<evidence type="ECO:0000313" key="4">
    <source>
        <dbReference type="Proteomes" id="UP001629260"/>
    </source>
</evidence>
<name>A0ABW8XRL5_9FLAO</name>
<evidence type="ECO:0008006" key="5">
    <source>
        <dbReference type="Google" id="ProtNLM"/>
    </source>
</evidence>
<keyword evidence="2" id="KW-0732">Signal</keyword>
<keyword evidence="4" id="KW-1185">Reference proteome</keyword>